<dbReference type="PANTHER" id="PTHR30158:SF3">
    <property type="entry name" value="MULTIDRUG EFFLUX PUMP SUBUNIT ACRA-RELATED"/>
    <property type="match status" value="1"/>
</dbReference>
<dbReference type="Pfam" id="PF25876">
    <property type="entry name" value="HH_MFP_RND"/>
    <property type="match status" value="1"/>
</dbReference>
<proteinExistence type="inferred from homology"/>
<evidence type="ECO:0000259" key="5">
    <source>
        <dbReference type="Pfam" id="PF25944"/>
    </source>
</evidence>
<dbReference type="Pfam" id="PF25917">
    <property type="entry name" value="BSH_RND"/>
    <property type="match status" value="1"/>
</dbReference>
<reference evidence="7 8" key="2">
    <citation type="submission" date="2017-09" db="EMBL/GenBank/DDBJ databases">
        <title>The genome of whitefly Bemisia tabaci, a global crop pest, provides novel insights into virus transmission, host adaptation and insecticide resistance.</title>
        <authorList>
            <person name="Kaur N."/>
            <person name="Kliot A."/>
            <person name="Pinheiro P.V."/>
            <person name="Luan J."/>
            <person name="Zheng Y."/>
            <person name="Liu W."/>
            <person name="Sun H."/>
            <person name="Yang X."/>
            <person name="Xu Y."/>
            <person name="Luo Y."/>
            <person name="Kruse A."/>
            <person name="Fisher T.W."/>
            <person name="Nelson D.R."/>
            <person name="Elimelech M."/>
            <person name="MacCoss M."/>
            <person name="Johnson R."/>
            <person name="Cohen E."/>
            <person name="Hunter W.B."/>
            <person name="Brown J.K."/>
            <person name="Jander G."/>
            <person name="Cilia M."/>
            <person name="Douglas A.E."/>
            <person name="Ghanim M."/>
            <person name="Simmons A.M."/>
            <person name="Wintermantel W.M."/>
            <person name="Ling K.-S."/>
            <person name="Fei Z."/>
        </authorList>
    </citation>
    <scope>NUCLEOTIDE SEQUENCE [LARGE SCALE GENOMIC DNA]</scope>
    <source>
        <strain evidence="7 8">MEAM1</strain>
    </source>
</reference>
<dbReference type="OrthoDB" id="9800613at2"/>
<evidence type="ECO:0000313" key="7">
    <source>
        <dbReference type="EMBL" id="ASX26087.1"/>
    </source>
</evidence>
<dbReference type="InterPro" id="IPR058627">
    <property type="entry name" value="MdtA-like_C"/>
</dbReference>
<dbReference type="Gene3D" id="2.40.420.20">
    <property type="match status" value="1"/>
</dbReference>
<dbReference type="Pfam" id="PF25944">
    <property type="entry name" value="Beta-barrel_RND"/>
    <property type="match status" value="1"/>
</dbReference>
<evidence type="ECO:0000259" key="4">
    <source>
        <dbReference type="Pfam" id="PF25917"/>
    </source>
</evidence>
<feature type="domain" description="Multidrug resistance protein MdtA-like C-terminal permuted SH3" evidence="6">
    <location>
        <begin position="306"/>
        <end position="368"/>
    </location>
</feature>
<comment type="subcellular location">
    <subcellularLocation>
        <location evidence="1">Cell inner membrane</location>
        <topology evidence="1">Lipid-anchor</topology>
    </subcellularLocation>
</comment>
<comment type="similarity">
    <text evidence="2">Belongs to the membrane fusion protein (MFP) (TC 8.A.1) family.</text>
</comment>
<feature type="domain" description="Multidrug resistance protein MdtA-like beta-barrel" evidence="5">
    <location>
        <begin position="213"/>
        <end position="302"/>
    </location>
</feature>
<protein>
    <submittedName>
        <fullName evidence="7">Efflux transporter periplasmic adaptor subunit</fullName>
    </submittedName>
</protein>
<dbReference type="RefSeq" id="WP_016857200.1">
    <property type="nucleotide sequence ID" value="NZ_CP016303.1"/>
</dbReference>
<reference evidence="8" key="1">
    <citation type="submission" date="2016-06" db="EMBL/GenBank/DDBJ databases">
        <authorList>
            <person name="Chen W."/>
            <person name="Hasegawa D.K."/>
        </authorList>
    </citation>
    <scope>NUCLEOTIDE SEQUENCE [LARGE SCALE GENOMIC DNA]</scope>
    <source>
        <strain evidence="8">MEAM1</strain>
    </source>
</reference>
<gene>
    <name evidence="7" type="ORF">BA171_02945</name>
</gene>
<dbReference type="PROSITE" id="PS51257">
    <property type="entry name" value="PROKAR_LIPOPROTEIN"/>
    <property type="match status" value="1"/>
</dbReference>
<dbReference type="GO" id="GO:0005886">
    <property type="term" value="C:plasma membrane"/>
    <property type="evidence" value="ECO:0007669"/>
    <property type="project" value="UniProtKB-SubCell"/>
</dbReference>
<dbReference type="GO" id="GO:0022857">
    <property type="term" value="F:transmembrane transporter activity"/>
    <property type="evidence" value="ECO:0007669"/>
    <property type="project" value="InterPro"/>
</dbReference>
<dbReference type="InterPro" id="IPR058626">
    <property type="entry name" value="MdtA-like_b-barrel"/>
</dbReference>
<dbReference type="EMBL" id="CP016303">
    <property type="protein sequence ID" value="ASX26087.1"/>
    <property type="molecule type" value="Genomic_DNA"/>
</dbReference>
<dbReference type="FunFam" id="1.10.287.470:FF:000002">
    <property type="entry name" value="Efflux RND transporter periplasmic adaptor subunit"/>
    <property type="match status" value="1"/>
</dbReference>
<dbReference type="PANTHER" id="PTHR30158">
    <property type="entry name" value="ACRA/E-RELATED COMPONENT OF DRUG EFFLUX TRANSPORTER"/>
    <property type="match status" value="1"/>
</dbReference>
<dbReference type="Gene3D" id="2.40.50.100">
    <property type="match status" value="1"/>
</dbReference>
<dbReference type="InterPro" id="IPR006143">
    <property type="entry name" value="RND_pump_MFP"/>
</dbReference>
<organism evidence="7 8">
    <name type="scientific">Candidatus Hamiltonella defensa</name>
    <name type="common">Bemisia tabaci</name>
    <dbReference type="NCBI Taxonomy" id="672795"/>
    <lineage>
        <taxon>Bacteria</taxon>
        <taxon>Pseudomonadati</taxon>
        <taxon>Pseudomonadota</taxon>
        <taxon>Gammaproteobacteria</taxon>
        <taxon>Enterobacterales</taxon>
        <taxon>Enterobacteriaceae</taxon>
        <taxon>aphid secondary symbionts</taxon>
        <taxon>Candidatus Williamhamiltonella</taxon>
    </lineage>
</organism>
<feature type="domain" description="Multidrug resistance protein MdtA-like alpha-helical hairpin" evidence="3">
    <location>
        <begin position="107"/>
        <end position="176"/>
    </location>
</feature>
<evidence type="ECO:0000313" key="8">
    <source>
        <dbReference type="Proteomes" id="UP000216438"/>
    </source>
</evidence>
<evidence type="ECO:0000256" key="2">
    <source>
        <dbReference type="ARBA" id="ARBA00009477"/>
    </source>
</evidence>
<dbReference type="InterPro" id="IPR058625">
    <property type="entry name" value="MdtA-like_BSH"/>
</dbReference>
<dbReference type="NCBIfam" id="TIGR01730">
    <property type="entry name" value="RND_mfp"/>
    <property type="match status" value="1"/>
</dbReference>
<dbReference type="Proteomes" id="UP000216438">
    <property type="component" value="Chromosome"/>
</dbReference>
<evidence type="ECO:0000259" key="6">
    <source>
        <dbReference type="Pfam" id="PF25967"/>
    </source>
</evidence>
<dbReference type="InterPro" id="IPR058624">
    <property type="entry name" value="MdtA-like_HH"/>
</dbReference>
<feature type="domain" description="Multidrug resistance protein MdtA-like barrel-sandwich hybrid" evidence="4">
    <location>
        <begin position="66"/>
        <end position="209"/>
    </location>
</feature>
<evidence type="ECO:0000259" key="3">
    <source>
        <dbReference type="Pfam" id="PF25876"/>
    </source>
</evidence>
<dbReference type="Pfam" id="PF25967">
    <property type="entry name" value="RND-MFP_C"/>
    <property type="match status" value="1"/>
</dbReference>
<dbReference type="AlphaFoldDB" id="A0A249DYV1"/>
<name>A0A249DYV1_9ENTR</name>
<dbReference type="GO" id="GO:0046677">
    <property type="term" value="P:response to antibiotic"/>
    <property type="evidence" value="ECO:0007669"/>
    <property type="project" value="TreeGrafter"/>
</dbReference>
<dbReference type="Gene3D" id="2.40.30.170">
    <property type="match status" value="1"/>
</dbReference>
<dbReference type="FunFam" id="2.40.420.20:FF:000001">
    <property type="entry name" value="Efflux RND transporter periplasmic adaptor subunit"/>
    <property type="match status" value="1"/>
</dbReference>
<dbReference type="Gene3D" id="1.10.287.470">
    <property type="entry name" value="Helix hairpin bin"/>
    <property type="match status" value="1"/>
</dbReference>
<sequence length="381" mass="41742">MNKNREILTLATVFMLSVSLLMTGCDNKKHPPKHTHPQMPEVGVIILKAQSLNMTSELPGRTSAFRIVEVRPQVNGIILKRHYVEGSDVTEGAPLYEINAATYKAAYDSAQGDLAKAQANAKIARLTLKRYKSLHGKHYISQQDYDQALLSSMRADAEVLNAKAALEKATIHLSYTKIIAPMSGRSGKSSVTEGALVTDAQINPLTTIQQIDPMYVNLTQSSGEFLRLQQELASGQLKHENGKTKVKLLLESGIEYPETGTLEFSDITVNETTGSITIRAVFPNPHKLLLPGMFVRARLDEGVKSDALLVPQQGVTRDPEGQATAMVVDKNDKVELRKLKTAQAIGHQWLVTSGLQPGDRVIVNGLQKIAQGMQVKVQEES</sequence>
<dbReference type="SUPFAM" id="SSF111369">
    <property type="entry name" value="HlyD-like secretion proteins"/>
    <property type="match status" value="1"/>
</dbReference>
<dbReference type="GO" id="GO:0015721">
    <property type="term" value="P:bile acid and bile salt transport"/>
    <property type="evidence" value="ECO:0007669"/>
    <property type="project" value="TreeGrafter"/>
</dbReference>
<accession>A0A249DYV1</accession>
<evidence type="ECO:0000256" key="1">
    <source>
        <dbReference type="ARBA" id="ARBA00004519"/>
    </source>
</evidence>